<reference evidence="2" key="1">
    <citation type="submission" date="2023-03" db="EMBL/GenBank/DDBJ databases">
        <authorList>
            <person name="Steffen K."/>
            <person name="Cardenas P."/>
        </authorList>
    </citation>
    <scope>NUCLEOTIDE SEQUENCE</scope>
</reference>
<feature type="compositionally biased region" description="Basic and acidic residues" evidence="1">
    <location>
        <begin position="299"/>
        <end position="331"/>
    </location>
</feature>
<dbReference type="InterPro" id="IPR037000">
    <property type="entry name" value="Ski_DNA-bd_sf"/>
</dbReference>
<sequence length="1063" mass="118291">GRKRVRARERAEEKEGWEGGAKERDGEKGKPSKKRRKSSSGSSGKKTHMFSVKLKDCFLHHLTWMDYRMVLLVPLGEKDRLTHSLDSATHHLPPTPHTSDPQEGQEGQGQSSETGHKPAGGGGGERRRRRKPVLKELSGYDVEEGADDDDMSTSTTSSVHVPGPCFSVYELRNKLFMTLSPNAVYIYTYKNQIKSFKLPIHWVYILKRMGGMLESCHTCRLMDLEHVRGMCTHYGLSLPDTLDSLCRNELPKGRRVIDLSSIEPESLGPLHLEEIPLCSFTEKGRPYKPKSKKNKKKWRKDEEHRSKRKADMVDQETRRSSGKDQGGEVKESVGGGGRKVPKASTSSSVGGERELLEGEEEVEGEEEGEREEEEEGGEREGGAGNWALNKKEKHHKLGKRSPPPLIKRPLSPISSRTKKKPCPFCGAQVLKRSKKCSACNKNFGVYTFGRKQCLYCGRVNLARMARCNECGQSLDKAPSARPKEGEESCVSSYSSHKRSDFIFGVRKRRKVHSVPLAFSGGFYSGYHSHQHQQHQQLASSSPSTSSFKMRRSNEQSPVESGHGAPGEVVSDEEEMEEGWREEGGGEEGGGEEGGEDTQEEEVLTNKTPATDGETAVKTKTKSRTKSTSLSNPKQAGYRYGHIPWADADITVLVDEKGVTKFCLQELIAKVMAGHTKAEVFDMVRDLDLPLEQGNLQLLKKLQALGLHANRSPMCKLIATEELWLLLDALQEPVPEEVHQHLENINTSSTPLLVSYLHHPSLSPGSISIRTAAVVATAPPTTNSAEEEEQTKSFESTLHEMQCSDGQYISVLRKWNGEQYVCLPEMWRKYFPEVNRNHLSSALRRLELETLMPTAQQATLLRSAQVISIRGAPGRLMKLEHMQALLDDFCIPLQLATGSTQEHDPASKDKVKQAVSSASTTGVLKPVSSRPVGRPRLHIPQSSLPPGKVLASREDMEYAQCMRNVLTSVNSSDLVALLEETRLESEQQADVADSHANDVDSQLDRLGQLIHTRRELSTVLSREMGFVNASAHGYMSEVVRITHTERQVLQNLDTLLSSLKISLL</sequence>
<evidence type="ECO:0000313" key="3">
    <source>
        <dbReference type="Proteomes" id="UP001174909"/>
    </source>
</evidence>
<evidence type="ECO:0000313" key="2">
    <source>
        <dbReference type="EMBL" id="CAI8056728.1"/>
    </source>
</evidence>
<feature type="compositionally biased region" description="Acidic residues" evidence="1">
    <location>
        <begin position="584"/>
        <end position="602"/>
    </location>
</feature>
<feature type="region of interest" description="Disordered" evidence="1">
    <location>
        <begin position="86"/>
        <end position="159"/>
    </location>
</feature>
<feature type="compositionally biased region" description="Basic residues" evidence="1">
    <location>
        <begin position="286"/>
        <end position="298"/>
    </location>
</feature>
<organism evidence="2 3">
    <name type="scientific">Geodia barretti</name>
    <name type="common">Barrett's horny sponge</name>
    <dbReference type="NCBI Taxonomy" id="519541"/>
    <lineage>
        <taxon>Eukaryota</taxon>
        <taxon>Metazoa</taxon>
        <taxon>Porifera</taxon>
        <taxon>Demospongiae</taxon>
        <taxon>Heteroscleromorpha</taxon>
        <taxon>Tetractinellida</taxon>
        <taxon>Astrophorina</taxon>
        <taxon>Geodiidae</taxon>
        <taxon>Geodia</taxon>
    </lineage>
</organism>
<feature type="compositionally biased region" description="Low complexity" evidence="1">
    <location>
        <begin position="102"/>
        <end position="113"/>
    </location>
</feature>
<dbReference type="EMBL" id="CASHTH010004393">
    <property type="protein sequence ID" value="CAI8056728.1"/>
    <property type="molecule type" value="Genomic_DNA"/>
</dbReference>
<protein>
    <submittedName>
        <fullName evidence="2">Uncharacterized protein</fullName>
    </submittedName>
</protein>
<comment type="caution">
    <text evidence="2">The sequence shown here is derived from an EMBL/GenBank/DDBJ whole genome shotgun (WGS) entry which is preliminary data.</text>
</comment>
<feature type="compositionally biased region" description="Acidic residues" evidence="1">
    <location>
        <begin position="357"/>
        <end position="377"/>
    </location>
</feature>
<feature type="region of interest" description="Disordered" evidence="1">
    <location>
        <begin position="1"/>
        <end position="46"/>
    </location>
</feature>
<feature type="compositionally biased region" description="Basic and acidic residues" evidence="1">
    <location>
        <begin position="900"/>
        <end position="911"/>
    </location>
</feature>
<gene>
    <name evidence="2" type="ORF">GBAR_LOCUS30905</name>
</gene>
<name>A0AA35TYA7_GEOBA</name>
<feature type="region of interest" description="Disordered" evidence="1">
    <location>
        <begin position="283"/>
        <end position="414"/>
    </location>
</feature>
<evidence type="ECO:0000256" key="1">
    <source>
        <dbReference type="SAM" id="MobiDB-lite"/>
    </source>
</evidence>
<keyword evidence="3" id="KW-1185">Reference proteome</keyword>
<feature type="compositionally biased region" description="Low complexity" evidence="1">
    <location>
        <begin position="533"/>
        <end position="546"/>
    </location>
</feature>
<feature type="region of interest" description="Disordered" evidence="1">
    <location>
        <begin position="527"/>
        <end position="637"/>
    </location>
</feature>
<feature type="non-terminal residue" evidence="2">
    <location>
        <position position="1"/>
    </location>
</feature>
<feature type="compositionally biased region" description="Acidic residues" evidence="1">
    <location>
        <begin position="141"/>
        <end position="151"/>
    </location>
</feature>
<feature type="region of interest" description="Disordered" evidence="1">
    <location>
        <begin position="899"/>
        <end position="947"/>
    </location>
</feature>
<dbReference type="AlphaFoldDB" id="A0AA35TYA7"/>
<accession>A0AA35TYA7</accession>
<feature type="compositionally biased region" description="Basic and acidic residues" evidence="1">
    <location>
        <begin position="8"/>
        <end position="30"/>
    </location>
</feature>
<dbReference type="Gene3D" id="3.10.260.20">
    <property type="entry name" value="Ski"/>
    <property type="match status" value="1"/>
</dbReference>
<dbReference type="Proteomes" id="UP001174909">
    <property type="component" value="Unassembled WGS sequence"/>
</dbReference>
<proteinExistence type="predicted"/>